<dbReference type="Proteomes" id="UP001548832">
    <property type="component" value="Unassembled WGS sequence"/>
</dbReference>
<organism evidence="1 2">
    <name type="scientific">Mesorhizobium shangrilense</name>
    <dbReference type="NCBI Taxonomy" id="460060"/>
    <lineage>
        <taxon>Bacteria</taxon>
        <taxon>Pseudomonadati</taxon>
        <taxon>Pseudomonadota</taxon>
        <taxon>Alphaproteobacteria</taxon>
        <taxon>Hyphomicrobiales</taxon>
        <taxon>Phyllobacteriaceae</taxon>
        <taxon>Mesorhizobium</taxon>
    </lineage>
</organism>
<protein>
    <submittedName>
        <fullName evidence="1">Uncharacterized protein</fullName>
    </submittedName>
</protein>
<evidence type="ECO:0000313" key="1">
    <source>
        <dbReference type="EMBL" id="MET2828897.1"/>
    </source>
</evidence>
<dbReference type="RefSeq" id="WP_354460872.1">
    <property type="nucleotide sequence ID" value="NZ_JBEWSZ010000001.1"/>
</dbReference>
<name>A0ABV2DFQ8_9HYPH</name>
<sequence>MVRLQPDLLQVLDDFAREIAETRPEAMRIVFSQWAESAGFIASHHRLREPPAMVFLSTEIRRAAIEATGQSDVDDAVNAILRDWLSDKGYKLGR</sequence>
<reference evidence="1 2" key="1">
    <citation type="submission" date="2024-06" db="EMBL/GenBank/DDBJ databases">
        <authorList>
            <person name="Kim D.-U."/>
        </authorList>
    </citation>
    <scope>NUCLEOTIDE SEQUENCE [LARGE SCALE GENOMIC DNA]</scope>
    <source>
        <strain evidence="1 2">KACC15460</strain>
    </source>
</reference>
<comment type="caution">
    <text evidence="1">The sequence shown here is derived from an EMBL/GenBank/DDBJ whole genome shotgun (WGS) entry which is preliminary data.</text>
</comment>
<proteinExistence type="predicted"/>
<keyword evidence="2" id="KW-1185">Reference proteome</keyword>
<evidence type="ECO:0000313" key="2">
    <source>
        <dbReference type="Proteomes" id="UP001548832"/>
    </source>
</evidence>
<accession>A0ABV2DFQ8</accession>
<dbReference type="EMBL" id="JBEWSZ010000001">
    <property type="protein sequence ID" value="MET2828897.1"/>
    <property type="molecule type" value="Genomic_DNA"/>
</dbReference>
<gene>
    <name evidence="1" type="ORF">ABVQ20_18110</name>
</gene>